<sequence>MKVRVLPYISVEIDDRLRRRLRVAGDRFRVNVRAYLRSAADDVDVASDRVRGLCDRAVTRVDTVVASVNDKIAPTPQPTPHAPPRLRVVGGREAS</sequence>
<name>A0A1E3RU60_9MYCO</name>
<evidence type="ECO:0000313" key="3">
    <source>
        <dbReference type="Proteomes" id="UP000094243"/>
    </source>
</evidence>
<accession>A0A1E3RU60</accession>
<evidence type="ECO:0000313" key="2">
    <source>
        <dbReference type="EMBL" id="ODQ92952.1"/>
    </source>
</evidence>
<keyword evidence="3" id="KW-1185">Reference proteome</keyword>
<feature type="region of interest" description="Disordered" evidence="1">
    <location>
        <begin position="71"/>
        <end position="95"/>
    </location>
</feature>
<gene>
    <name evidence="2" type="ORF">BHQ17_15065</name>
</gene>
<proteinExistence type="predicted"/>
<dbReference type="RefSeq" id="WP_069405972.1">
    <property type="nucleotide sequence ID" value="NZ_JBHRZJ010000014.1"/>
</dbReference>
<dbReference type="Proteomes" id="UP000094243">
    <property type="component" value="Unassembled WGS sequence"/>
</dbReference>
<comment type="caution">
    <text evidence="2">The sequence shown here is derived from an EMBL/GenBank/DDBJ whole genome shotgun (WGS) entry which is preliminary data.</text>
</comment>
<reference evidence="3" key="1">
    <citation type="submission" date="2016-09" db="EMBL/GenBank/DDBJ databases">
        <authorList>
            <person name="Greninger A.L."/>
            <person name="Jerome K.R."/>
            <person name="Mcnair B."/>
            <person name="Wallis C."/>
            <person name="Fang F."/>
        </authorList>
    </citation>
    <scope>NUCLEOTIDE SEQUENCE [LARGE SCALE GENOMIC DNA]</scope>
    <source>
        <strain evidence="3">M7</strain>
    </source>
</reference>
<organism evidence="2 3">
    <name type="scientific">Mycolicibacterium holsaticum</name>
    <dbReference type="NCBI Taxonomy" id="152142"/>
    <lineage>
        <taxon>Bacteria</taxon>
        <taxon>Bacillati</taxon>
        <taxon>Actinomycetota</taxon>
        <taxon>Actinomycetes</taxon>
        <taxon>Mycobacteriales</taxon>
        <taxon>Mycobacteriaceae</taxon>
        <taxon>Mycolicibacterium</taxon>
    </lineage>
</organism>
<dbReference type="AlphaFoldDB" id="A0A1E3RU60"/>
<protein>
    <submittedName>
        <fullName evidence="2">Uncharacterized protein</fullName>
    </submittedName>
</protein>
<evidence type="ECO:0000256" key="1">
    <source>
        <dbReference type="SAM" id="MobiDB-lite"/>
    </source>
</evidence>
<dbReference type="EMBL" id="MIGZ01000084">
    <property type="protein sequence ID" value="ODQ92952.1"/>
    <property type="molecule type" value="Genomic_DNA"/>
</dbReference>